<dbReference type="Proteomes" id="UP000326198">
    <property type="component" value="Unassembled WGS sequence"/>
</dbReference>
<proteinExistence type="predicted"/>
<sequence length="56" mass="6520">MHSSCKKFETWNHSSSSYLTYHGGRQFRFSDAHNTQYESNRILVLCMIVIVIVVVV</sequence>
<evidence type="ECO:0000313" key="3">
    <source>
        <dbReference type="Proteomes" id="UP000326198"/>
    </source>
</evidence>
<dbReference type="EMBL" id="ML736251">
    <property type="protein sequence ID" value="KAE8375923.1"/>
    <property type="molecule type" value="Genomic_DNA"/>
</dbReference>
<dbReference type="AlphaFoldDB" id="A0A5N7B1P4"/>
<reference evidence="2 3" key="1">
    <citation type="submission" date="2019-04" db="EMBL/GenBank/DDBJ databases">
        <title>Friends and foes A comparative genomics studyof 23 Aspergillus species from section Flavi.</title>
        <authorList>
            <consortium name="DOE Joint Genome Institute"/>
            <person name="Kjaerbolling I."/>
            <person name="Vesth T."/>
            <person name="Frisvad J.C."/>
            <person name="Nybo J.L."/>
            <person name="Theobald S."/>
            <person name="Kildgaard S."/>
            <person name="Isbrandt T."/>
            <person name="Kuo A."/>
            <person name="Sato A."/>
            <person name="Lyhne E.K."/>
            <person name="Kogle M.E."/>
            <person name="Wiebenga A."/>
            <person name="Kun R.S."/>
            <person name="Lubbers R.J."/>
            <person name="Makela M.R."/>
            <person name="Barry K."/>
            <person name="Chovatia M."/>
            <person name="Clum A."/>
            <person name="Daum C."/>
            <person name="Haridas S."/>
            <person name="He G."/>
            <person name="LaButti K."/>
            <person name="Lipzen A."/>
            <person name="Mondo S."/>
            <person name="Riley R."/>
            <person name="Salamov A."/>
            <person name="Simmons B.A."/>
            <person name="Magnuson J.K."/>
            <person name="Henrissat B."/>
            <person name="Mortensen U.H."/>
            <person name="Larsen T.O."/>
            <person name="Devries R.P."/>
            <person name="Grigoriev I.V."/>
            <person name="Machida M."/>
            <person name="Baker S.E."/>
            <person name="Andersen M.R."/>
        </authorList>
    </citation>
    <scope>NUCLEOTIDE SEQUENCE [LARGE SCALE GENOMIC DNA]</scope>
    <source>
        <strain evidence="2 3">IBT 29228</strain>
    </source>
</reference>
<organism evidence="2 3">
    <name type="scientific">Aspergillus bertholletiae</name>
    <dbReference type="NCBI Taxonomy" id="1226010"/>
    <lineage>
        <taxon>Eukaryota</taxon>
        <taxon>Fungi</taxon>
        <taxon>Dikarya</taxon>
        <taxon>Ascomycota</taxon>
        <taxon>Pezizomycotina</taxon>
        <taxon>Eurotiomycetes</taxon>
        <taxon>Eurotiomycetidae</taxon>
        <taxon>Eurotiales</taxon>
        <taxon>Aspergillaceae</taxon>
        <taxon>Aspergillus</taxon>
        <taxon>Aspergillus subgen. Circumdati</taxon>
    </lineage>
</organism>
<evidence type="ECO:0000256" key="1">
    <source>
        <dbReference type="SAM" id="Phobius"/>
    </source>
</evidence>
<keyword evidence="1" id="KW-0812">Transmembrane</keyword>
<evidence type="ECO:0000313" key="2">
    <source>
        <dbReference type="EMBL" id="KAE8375923.1"/>
    </source>
</evidence>
<feature type="transmembrane region" description="Helical" evidence="1">
    <location>
        <begin position="39"/>
        <end position="55"/>
    </location>
</feature>
<keyword evidence="1" id="KW-0472">Membrane</keyword>
<keyword evidence="3" id="KW-1185">Reference proteome</keyword>
<protein>
    <submittedName>
        <fullName evidence="2">Uncharacterized protein</fullName>
    </submittedName>
</protein>
<keyword evidence="1" id="KW-1133">Transmembrane helix</keyword>
<name>A0A5N7B1P4_9EURO</name>
<gene>
    <name evidence="2" type="ORF">BDV26DRAFT_266894</name>
</gene>
<accession>A0A5N7B1P4</accession>